<dbReference type="Pfam" id="PF02467">
    <property type="entry name" value="Whib"/>
    <property type="match status" value="1"/>
</dbReference>
<proteinExistence type="inferred from homology"/>
<evidence type="ECO:0000256" key="3">
    <source>
        <dbReference type="ARBA" id="ARBA00022485"/>
    </source>
</evidence>
<comment type="similarity">
    <text evidence="2">Belongs to the WhiB family.</text>
</comment>
<evidence type="ECO:0000256" key="9">
    <source>
        <dbReference type="ARBA" id="ARBA00023125"/>
    </source>
</evidence>
<dbReference type="AlphaFoldDB" id="A0A6J7SMG3"/>
<keyword evidence="7" id="KW-0411">Iron-sulfur</keyword>
<dbReference type="GO" id="GO:0045892">
    <property type="term" value="P:negative regulation of DNA-templated transcription"/>
    <property type="evidence" value="ECO:0007669"/>
    <property type="project" value="TreeGrafter"/>
</dbReference>
<gene>
    <name evidence="13" type="ORF">UFOPK4242_00685</name>
</gene>
<dbReference type="GO" id="GO:0046872">
    <property type="term" value="F:metal ion binding"/>
    <property type="evidence" value="ECO:0007669"/>
    <property type="project" value="UniProtKB-KW"/>
</dbReference>
<protein>
    <submittedName>
        <fullName evidence="13">Unannotated protein</fullName>
    </submittedName>
</protein>
<feature type="domain" description="4Fe-4S Wbl-type" evidence="12">
    <location>
        <begin position="30"/>
        <end position="94"/>
    </location>
</feature>
<organism evidence="13">
    <name type="scientific">freshwater metagenome</name>
    <dbReference type="NCBI Taxonomy" id="449393"/>
    <lineage>
        <taxon>unclassified sequences</taxon>
        <taxon>metagenomes</taxon>
        <taxon>ecological metagenomes</taxon>
    </lineage>
</organism>
<dbReference type="PANTHER" id="PTHR38839:SF5">
    <property type="entry name" value="TRANSCRIPTIONAL REGULATOR WHID"/>
    <property type="match status" value="1"/>
</dbReference>
<dbReference type="GO" id="GO:0003677">
    <property type="term" value="F:DNA binding"/>
    <property type="evidence" value="ECO:0007669"/>
    <property type="project" value="UniProtKB-KW"/>
</dbReference>
<keyword evidence="10" id="KW-1015">Disulfide bond</keyword>
<dbReference type="PANTHER" id="PTHR38839">
    <property type="entry name" value="TRANSCRIPTIONAL REGULATOR WHID-RELATED"/>
    <property type="match status" value="1"/>
</dbReference>
<reference evidence="13" key="1">
    <citation type="submission" date="2020-05" db="EMBL/GenBank/DDBJ databases">
        <authorList>
            <person name="Chiriac C."/>
            <person name="Salcher M."/>
            <person name="Ghai R."/>
            <person name="Kavagutti S V."/>
        </authorList>
    </citation>
    <scope>NUCLEOTIDE SEQUENCE</scope>
</reference>
<evidence type="ECO:0000256" key="10">
    <source>
        <dbReference type="ARBA" id="ARBA00023157"/>
    </source>
</evidence>
<keyword evidence="5" id="KW-0479">Metal-binding</keyword>
<keyword evidence="6" id="KW-0408">Iron</keyword>
<dbReference type="InterPro" id="IPR034768">
    <property type="entry name" value="4FE4S_WBL"/>
</dbReference>
<keyword evidence="3" id="KW-0004">4Fe-4S</keyword>
<evidence type="ECO:0000256" key="8">
    <source>
        <dbReference type="ARBA" id="ARBA00023015"/>
    </source>
</evidence>
<evidence type="ECO:0000259" key="12">
    <source>
        <dbReference type="PROSITE" id="PS51674"/>
    </source>
</evidence>
<keyword evidence="4" id="KW-0963">Cytoplasm</keyword>
<evidence type="ECO:0000256" key="7">
    <source>
        <dbReference type="ARBA" id="ARBA00023014"/>
    </source>
</evidence>
<evidence type="ECO:0000256" key="6">
    <source>
        <dbReference type="ARBA" id="ARBA00023004"/>
    </source>
</evidence>
<keyword evidence="11" id="KW-0804">Transcription</keyword>
<dbReference type="GO" id="GO:0051539">
    <property type="term" value="F:4 iron, 4 sulfur cluster binding"/>
    <property type="evidence" value="ECO:0007669"/>
    <property type="project" value="UniProtKB-KW"/>
</dbReference>
<name>A0A6J7SMG3_9ZZZZ</name>
<dbReference type="GO" id="GO:0045454">
    <property type="term" value="P:cell redox homeostasis"/>
    <property type="evidence" value="ECO:0007669"/>
    <property type="project" value="TreeGrafter"/>
</dbReference>
<dbReference type="InterPro" id="IPR003482">
    <property type="entry name" value="Whib"/>
</dbReference>
<evidence type="ECO:0000256" key="2">
    <source>
        <dbReference type="ARBA" id="ARBA00006597"/>
    </source>
</evidence>
<sequence length="108" mass="12108">MARLYGGHMAELSRLPRPVADEWEWQYEGSCRVLPSEMFFHPDGERGPRRRNRENTAKAICASCPVMLACRTHALAVQEPYGIWGGLSEDDRLVIIGKEITPGISHAS</sequence>
<dbReference type="EMBL" id="CAFBQC010000028">
    <property type="protein sequence ID" value="CAB5042136.1"/>
    <property type="molecule type" value="Genomic_DNA"/>
</dbReference>
<keyword evidence="8" id="KW-0805">Transcription regulation</keyword>
<evidence type="ECO:0000256" key="11">
    <source>
        <dbReference type="ARBA" id="ARBA00023163"/>
    </source>
</evidence>
<accession>A0A6J7SMG3</accession>
<evidence type="ECO:0000256" key="4">
    <source>
        <dbReference type="ARBA" id="ARBA00022490"/>
    </source>
</evidence>
<dbReference type="GO" id="GO:0047134">
    <property type="term" value="F:protein-disulfide reductase [NAD(P)H] activity"/>
    <property type="evidence" value="ECO:0007669"/>
    <property type="project" value="TreeGrafter"/>
</dbReference>
<dbReference type="PROSITE" id="PS51674">
    <property type="entry name" value="4FE4S_WBL"/>
    <property type="match status" value="1"/>
</dbReference>
<evidence type="ECO:0000256" key="5">
    <source>
        <dbReference type="ARBA" id="ARBA00022723"/>
    </source>
</evidence>
<evidence type="ECO:0000313" key="13">
    <source>
        <dbReference type="EMBL" id="CAB5042136.1"/>
    </source>
</evidence>
<keyword evidence="9" id="KW-0238">DNA-binding</keyword>
<comment type="cofactor">
    <cofactor evidence="1">
        <name>[4Fe-4S] cluster</name>
        <dbReference type="ChEBI" id="CHEBI:49883"/>
    </cofactor>
</comment>
<evidence type="ECO:0000256" key="1">
    <source>
        <dbReference type="ARBA" id="ARBA00001966"/>
    </source>
</evidence>
<dbReference type="HAMAP" id="MF_01479">
    <property type="entry name" value="WhiB"/>
    <property type="match status" value="1"/>
</dbReference>